<evidence type="ECO:0000313" key="1">
    <source>
        <dbReference type="EMBL" id="UMB69260.1"/>
    </source>
</evidence>
<protein>
    <submittedName>
        <fullName evidence="1">Vanadium-dependent haloperoxidase</fullName>
    </submittedName>
</protein>
<dbReference type="PANTHER" id="PTHR34599">
    <property type="entry name" value="PEROXIDASE-RELATED"/>
    <property type="match status" value="1"/>
</dbReference>
<dbReference type="Gene3D" id="1.10.606.10">
    <property type="entry name" value="Vanadium-containing Chloroperoxidase, domain 2"/>
    <property type="match status" value="1"/>
</dbReference>
<dbReference type="Proteomes" id="UP001055336">
    <property type="component" value="Chromosome"/>
</dbReference>
<dbReference type="InterPro" id="IPR052559">
    <property type="entry name" value="V-haloperoxidase"/>
</dbReference>
<accession>A0ABY3VM84</accession>
<sequence>MTVTDTPAEQFAATADSLNHQLRPATAHRGARALALRTELANADFLGGSPQQIDNGDEARYADKSGTYTKGVLQQGIGLVDLAAYESFKHALASGDPADFANIVLGGPRTLNGPQGGLAFSLDSADSGHFSVPPAPALASEAYATELVEMYWASLLRDVAFTDYRTNATAVKAAAELTTLPSYAGPRDTGGAVTPELLFRGRFAGDTTGPYLSQFMVQPTTLGSLPITQRYHTNKAGVDFMLNDSEYLKVQNGQPTGKKLNQLAPLRYLHDGRGLAAYTHADVLYQAYFIAYLVLNTINAGNPVPLNPGNPYATGHPAAKTQNGFASLGQPDIAATLAAVADEALKAVWYQKWWVHLRHRPESGGAIVHLLKTGQGGSIQGHVSDTALNSQAVASSFAANNSYFLAQAFPEGSPAHPAYPTGHGTVAGACITVLKFFFDGNFVITNPVVSSPDGTSTTPYMAPAGEAPLTVNGELNKLANNVSFGHGVHAGIHWRSDTETSIELGEAVALSYLRERARTYNEQFTVSLTKLDGSIATISNP</sequence>
<dbReference type="EMBL" id="CP092488">
    <property type="protein sequence ID" value="UMB69260.1"/>
    <property type="molecule type" value="Genomic_DNA"/>
</dbReference>
<dbReference type="PANTHER" id="PTHR34599:SF1">
    <property type="entry name" value="PHOSPHATIDIC ACID PHOSPHATASE TYPE 2_HALOPEROXIDASE DOMAIN-CONTAINING PROTEIN"/>
    <property type="match status" value="1"/>
</dbReference>
<dbReference type="RefSeq" id="WP_240260995.1">
    <property type="nucleotide sequence ID" value="NZ_CP092488.2"/>
</dbReference>
<dbReference type="InterPro" id="IPR036938">
    <property type="entry name" value="PAP2/HPO_sf"/>
</dbReference>
<evidence type="ECO:0000313" key="2">
    <source>
        <dbReference type="Proteomes" id="UP001055336"/>
    </source>
</evidence>
<dbReference type="SUPFAM" id="SSF48317">
    <property type="entry name" value="Acid phosphatase/Vanadium-dependent haloperoxidase"/>
    <property type="match status" value="1"/>
</dbReference>
<dbReference type="InterPro" id="IPR016119">
    <property type="entry name" value="Br/Cl_peroxidase_C"/>
</dbReference>
<proteinExistence type="predicted"/>
<dbReference type="CDD" id="cd03398">
    <property type="entry name" value="PAP2_haloperoxidase"/>
    <property type="match status" value="1"/>
</dbReference>
<keyword evidence="2" id="KW-1185">Reference proteome</keyword>
<organism evidence="1 2">
    <name type="scientific">Mycobacterium paraterrae</name>
    <dbReference type="NCBI Taxonomy" id="577492"/>
    <lineage>
        <taxon>Bacteria</taxon>
        <taxon>Bacillati</taxon>
        <taxon>Actinomycetota</taxon>
        <taxon>Actinomycetes</taxon>
        <taxon>Mycobacteriales</taxon>
        <taxon>Mycobacteriaceae</taxon>
        <taxon>Mycobacterium</taxon>
    </lineage>
</organism>
<name>A0ABY3VM84_9MYCO</name>
<reference evidence="1" key="1">
    <citation type="submission" date="2022-08" db="EMBL/GenBank/DDBJ databases">
        <title>Whole genome sequencing of non-tuberculosis mycobacteria type-strains.</title>
        <authorList>
            <person name="Igarashi Y."/>
            <person name="Osugi A."/>
            <person name="Mitarai S."/>
        </authorList>
    </citation>
    <scope>NUCLEOTIDE SEQUENCE</scope>
    <source>
        <strain evidence="1">DSM 45127</strain>
    </source>
</reference>
<gene>
    <name evidence="1" type="ORF">MKK62_23375</name>
</gene>